<comment type="caution">
    <text evidence="5">The sequence shown here is derived from an EMBL/GenBank/DDBJ whole genome shotgun (WGS) entry which is preliminary data.</text>
</comment>
<dbReference type="Gene3D" id="3.40.50.880">
    <property type="match status" value="1"/>
</dbReference>
<feature type="domain" description="HTH araC/xylS-type" evidence="4">
    <location>
        <begin position="228"/>
        <end position="326"/>
    </location>
</feature>
<dbReference type="SMART" id="SM00342">
    <property type="entry name" value="HTH_ARAC"/>
    <property type="match status" value="1"/>
</dbReference>
<dbReference type="PROSITE" id="PS01124">
    <property type="entry name" value="HTH_ARAC_FAMILY_2"/>
    <property type="match status" value="1"/>
</dbReference>
<dbReference type="InterPro" id="IPR018060">
    <property type="entry name" value="HTH_AraC"/>
</dbReference>
<sequence length="326" mass="35466">MTDSTSLRIAILVYEACTGSQVFGITDVLRIGMDLGLDIKARKGPAFDIELIGLAGKSIKIAGGISVGIKRPAGKYDLLIVPGLEINRHVDWDKRLASLSRELAFIKKTFAAGTAVASACVGAFLLGEAGLLNGRKSTTAWLFAPELARRYPATRLQADAVFLEDGAVMTTGAVSSSFDLAIQLVKRTLGAEVATATARVALLSNQRASQSPFVDSALMERGLPAFSQQLQLWFSERLADEYDLNRLALTFHISPSTLLRRIKVETGQSPLDMLQLARVEKAKQLLSNTTWSIARITAEVGYSDVSSFSRLFTRLVGETPARYRRR</sequence>
<dbReference type="InterPro" id="IPR020449">
    <property type="entry name" value="Tscrpt_reg_AraC-type_HTH"/>
</dbReference>
<evidence type="ECO:0000256" key="1">
    <source>
        <dbReference type="ARBA" id="ARBA00023015"/>
    </source>
</evidence>
<dbReference type="PANTHER" id="PTHR43130:SF11">
    <property type="entry name" value="TRANSCRIPTIONAL REGULATORY PROTEIN"/>
    <property type="match status" value="1"/>
</dbReference>
<gene>
    <name evidence="5" type="ORF">H8L47_23370</name>
</gene>
<protein>
    <submittedName>
        <fullName evidence="5">Helix-turn-helix domain-containing protein</fullName>
    </submittedName>
</protein>
<keyword evidence="3" id="KW-0804">Transcription</keyword>
<dbReference type="InterPro" id="IPR029062">
    <property type="entry name" value="Class_I_gatase-like"/>
</dbReference>
<dbReference type="Proteomes" id="UP000646911">
    <property type="component" value="Unassembled WGS sequence"/>
</dbReference>
<reference evidence="5 6" key="1">
    <citation type="submission" date="2020-08" db="EMBL/GenBank/DDBJ databases">
        <title>Novel species isolated from subtropical streams in China.</title>
        <authorList>
            <person name="Lu H."/>
        </authorList>
    </citation>
    <scope>NUCLEOTIDE SEQUENCE [LARGE SCALE GENOMIC DNA]</scope>
    <source>
        <strain evidence="5 6">NL8W</strain>
    </source>
</reference>
<name>A0ABR6ZGQ7_9BURK</name>
<dbReference type="EMBL" id="JACOFX010000017">
    <property type="protein sequence ID" value="MBC3910510.1"/>
    <property type="molecule type" value="Genomic_DNA"/>
</dbReference>
<keyword evidence="2" id="KW-0238">DNA-binding</keyword>
<evidence type="ECO:0000259" key="4">
    <source>
        <dbReference type="PROSITE" id="PS01124"/>
    </source>
</evidence>
<accession>A0ABR6ZGQ7</accession>
<dbReference type="PROSITE" id="PS00041">
    <property type="entry name" value="HTH_ARAC_FAMILY_1"/>
    <property type="match status" value="1"/>
</dbReference>
<dbReference type="RefSeq" id="WP_186956015.1">
    <property type="nucleotide sequence ID" value="NZ_JACOFX010000017.1"/>
</dbReference>
<keyword evidence="6" id="KW-1185">Reference proteome</keyword>
<evidence type="ECO:0000313" key="6">
    <source>
        <dbReference type="Proteomes" id="UP000646911"/>
    </source>
</evidence>
<evidence type="ECO:0000313" key="5">
    <source>
        <dbReference type="EMBL" id="MBC3910510.1"/>
    </source>
</evidence>
<dbReference type="Pfam" id="PF01965">
    <property type="entry name" value="DJ-1_PfpI"/>
    <property type="match status" value="1"/>
</dbReference>
<dbReference type="PRINTS" id="PR00032">
    <property type="entry name" value="HTHARAC"/>
</dbReference>
<dbReference type="InterPro" id="IPR018062">
    <property type="entry name" value="HTH_AraC-typ_CS"/>
</dbReference>
<organism evidence="5 6">
    <name type="scientific">Undibacterium umbellatum</name>
    <dbReference type="NCBI Taxonomy" id="2762300"/>
    <lineage>
        <taxon>Bacteria</taxon>
        <taxon>Pseudomonadati</taxon>
        <taxon>Pseudomonadota</taxon>
        <taxon>Betaproteobacteria</taxon>
        <taxon>Burkholderiales</taxon>
        <taxon>Oxalobacteraceae</taxon>
        <taxon>Undibacterium</taxon>
    </lineage>
</organism>
<evidence type="ECO:0000256" key="2">
    <source>
        <dbReference type="ARBA" id="ARBA00023125"/>
    </source>
</evidence>
<dbReference type="Pfam" id="PF12833">
    <property type="entry name" value="HTH_18"/>
    <property type="match status" value="1"/>
</dbReference>
<dbReference type="SUPFAM" id="SSF46689">
    <property type="entry name" value="Homeodomain-like"/>
    <property type="match status" value="1"/>
</dbReference>
<dbReference type="SUPFAM" id="SSF52317">
    <property type="entry name" value="Class I glutamine amidotransferase-like"/>
    <property type="match status" value="1"/>
</dbReference>
<dbReference type="InterPro" id="IPR052158">
    <property type="entry name" value="INH-QAR"/>
</dbReference>
<proteinExistence type="predicted"/>
<evidence type="ECO:0000256" key="3">
    <source>
        <dbReference type="ARBA" id="ARBA00023163"/>
    </source>
</evidence>
<dbReference type="PANTHER" id="PTHR43130">
    <property type="entry name" value="ARAC-FAMILY TRANSCRIPTIONAL REGULATOR"/>
    <property type="match status" value="1"/>
</dbReference>
<keyword evidence="1" id="KW-0805">Transcription regulation</keyword>
<dbReference type="Gene3D" id="1.10.10.60">
    <property type="entry name" value="Homeodomain-like"/>
    <property type="match status" value="1"/>
</dbReference>
<dbReference type="InterPro" id="IPR009057">
    <property type="entry name" value="Homeodomain-like_sf"/>
</dbReference>
<dbReference type="InterPro" id="IPR002818">
    <property type="entry name" value="DJ-1/PfpI"/>
</dbReference>